<feature type="transmembrane region" description="Helical" evidence="1">
    <location>
        <begin position="101"/>
        <end position="121"/>
    </location>
</feature>
<protein>
    <recommendedName>
        <fullName evidence="4">Transmembrane protein</fullName>
    </recommendedName>
</protein>
<feature type="transmembrane region" description="Helical" evidence="1">
    <location>
        <begin position="368"/>
        <end position="387"/>
    </location>
</feature>
<dbReference type="STRING" id="1215343.B488_00250"/>
<name>L0ETR6_LIBCB</name>
<feature type="transmembrane region" description="Helical" evidence="1">
    <location>
        <begin position="180"/>
        <end position="213"/>
    </location>
</feature>
<evidence type="ECO:0000313" key="3">
    <source>
        <dbReference type="Proteomes" id="UP000010799"/>
    </source>
</evidence>
<feature type="transmembrane region" description="Helical" evidence="1">
    <location>
        <begin position="6"/>
        <end position="25"/>
    </location>
</feature>
<organism evidence="2 3">
    <name type="scientific">Liberibacter crescens (strain BT-1)</name>
    <dbReference type="NCBI Taxonomy" id="1215343"/>
    <lineage>
        <taxon>Bacteria</taxon>
        <taxon>Pseudomonadati</taxon>
        <taxon>Pseudomonadota</taxon>
        <taxon>Alphaproteobacteria</taxon>
        <taxon>Hyphomicrobiales</taxon>
        <taxon>Rhizobiaceae</taxon>
        <taxon>Liberibacter</taxon>
    </lineage>
</organism>
<dbReference type="EMBL" id="CP003789">
    <property type="protein sequence ID" value="AGA64018.1"/>
    <property type="molecule type" value="Genomic_DNA"/>
</dbReference>
<feature type="transmembrane region" description="Helical" evidence="1">
    <location>
        <begin position="289"/>
        <end position="312"/>
    </location>
</feature>
<dbReference type="eggNOG" id="COG1287">
    <property type="taxonomic scope" value="Bacteria"/>
</dbReference>
<feature type="transmembrane region" description="Helical" evidence="1">
    <location>
        <begin position="345"/>
        <end position="363"/>
    </location>
</feature>
<feature type="transmembrane region" description="Helical" evidence="1">
    <location>
        <begin position="255"/>
        <end position="277"/>
    </location>
</feature>
<dbReference type="HOGENOM" id="CLU_451183_0_0_5"/>
<feature type="transmembrane region" description="Helical" evidence="1">
    <location>
        <begin position="225"/>
        <end position="243"/>
    </location>
</feature>
<sequence>MLSNPFTVSILYSIVSIITIFIYHWPNRLNGYMAASDNDSFLRLVEIRDWLSGQDWFDMTQYRLGLKGGTLMHWSRLIDLIIGSFIMFFSLFMPQEQAENITISIYPLLLIIPIMIVMALAGKRSGNIFNMHLTLVITFCFLIFIPTFAPGSIDHHNIHMLLTATIAAMLLDLTWNPRSFTIAGIAAAAAIVIGAETTPFVIVSVIVVCLLWVSQGQSFSSAARAFGLSLSLSLTLCFFGFISPQKYTTVTCDNFSFGIYATIAISGIGLFVITFLAEHQSTAKRLTTTIILGAIVLITTAIIAPQCIANPMSSLNPELKKLWLDHVNEAQSFIQIAQYDPQMLGVYYIAPLLGILICLYKIIRHDKILYHSIIFALIMINWVISLIEVRQFIFANLLTPLAFMPLITNLRYKRLANPNDWKLSITYIGVILSILPAFWVLLCTTIFFPFQSKTKLDKIVANCSSITALERLSKFPPSIVSAPSNMGAPILRFTRHHVLSGPYHRDQSGLLAQFHIEMFPPDKAKQILKDTGVQIIAICKNDFEVIAAKHNSPNGLYARILENNIPNYIKPIPGNEGQIVKLYYFSPNLLHEKK</sequence>
<evidence type="ECO:0000313" key="2">
    <source>
        <dbReference type="EMBL" id="AGA64018.1"/>
    </source>
</evidence>
<keyword evidence="1" id="KW-1133">Transmembrane helix</keyword>
<feature type="transmembrane region" description="Helical" evidence="1">
    <location>
        <begin position="133"/>
        <end position="153"/>
    </location>
</feature>
<keyword evidence="1" id="KW-0812">Transmembrane</keyword>
<dbReference type="KEGG" id="lcc:B488_00250"/>
<feature type="transmembrane region" description="Helical" evidence="1">
    <location>
        <begin position="77"/>
        <end position="95"/>
    </location>
</feature>
<evidence type="ECO:0000256" key="1">
    <source>
        <dbReference type="SAM" id="Phobius"/>
    </source>
</evidence>
<reference evidence="2 3" key="1">
    <citation type="journal article" date="2012" name="Stand. Genomic Sci.">
        <title>Complete genome sequence of Liberibacter crescens BT-1.</title>
        <authorList>
            <person name="Leonard M.T."/>
            <person name="Fagen J.R."/>
            <person name="Davis-Richardson A.G."/>
            <person name="Davis M.J."/>
            <person name="Triplett E.W."/>
        </authorList>
    </citation>
    <scope>NUCLEOTIDE SEQUENCE [LARGE SCALE GENOMIC DNA]</scope>
    <source>
        <strain evidence="2 3">BT-1</strain>
    </source>
</reference>
<accession>L0ETR6</accession>
<dbReference type="PATRIC" id="fig|1215343.11.peg.28"/>
<dbReference type="AlphaFoldDB" id="L0ETR6"/>
<keyword evidence="3" id="KW-1185">Reference proteome</keyword>
<keyword evidence="1" id="KW-0472">Membrane</keyword>
<proteinExistence type="predicted"/>
<gene>
    <name evidence="2" type="ordered locus">B488_00250</name>
</gene>
<feature type="transmembrane region" description="Helical" evidence="1">
    <location>
        <begin position="393"/>
        <end position="412"/>
    </location>
</feature>
<dbReference type="Proteomes" id="UP000010799">
    <property type="component" value="Chromosome"/>
</dbReference>
<evidence type="ECO:0008006" key="4">
    <source>
        <dbReference type="Google" id="ProtNLM"/>
    </source>
</evidence>
<feature type="transmembrane region" description="Helical" evidence="1">
    <location>
        <begin position="424"/>
        <end position="450"/>
    </location>
</feature>